<evidence type="ECO:0000259" key="3">
    <source>
        <dbReference type="PROSITE" id="PS50025"/>
    </source>
</evidence>
<dbReference type="InterPro" id="IPR050372">
    <property type="entry name" value="Neurexin-related_CASP"/>
</dbReference>
<dbReference type="PhylomeDB" id="B4IS80"/>
<dbReference type="SUPFAM" id="SSF57196">
    <property type="entry name" value="EGF/Laminin"/>
    <property type="match status" value="1"/>
</dbReference>
<dbReference type="OMA" id="MELEFRP"/>
<keyword evidence="6" id="KW-1185">Reference proteome</keyword>
<dbReference type="Gene3D" id="2.60.120.200">
    <property type="match status" value="1"/>
</dbReference>
<dbReference type="PANTHER" id="PTHR15036">
    <property type="entry name" value="PIKACHURIN-LIKE PROTEIN"/>
    <property type="match status" value="1"/>
</dbReference>
<proteinExistence type="predicted"/>
<gene>
    <name evidence="5" type="primary">Dper\GL15105</name>
    <name evidence="5" type="ORF">Dper_GL15105</name>
</gene>
<dbReference type="CDD" id="cd00053">
    <property type="entry name" value="EGF"/>
    <property type="match status" value="1"/>
</dbReference>
<dbReference type="HOGENOM" id="CLU_1182691_0_0_1"/>
<evidence type="ECO:0000313" key="6">
    <source>
        <dbReference type="Proteomes" id="UP000008744"/>
    </source>
</evidence>
<organism evidence="6">
    <name type="scientific">Drosophila persimilis</name>
    <name type="common">Fruit fly</name>
    <dbReference type="NCBI Taxonomy" id="7234"/>
    <lineage>
        <taxon>Eukaryota</taxon>
        <taxon>Metazoa</taxon>
        <taxon>Ecdysozoa</taxon>
        <taxon>Arthropoda</taxon>
        <taxon>Hexapoda</taxon>
        <taxon>Insecta</taxon>
        <taxon>Pterygota</taxon>
        <taxon>Neoptera</taxon>
        <taxon>Endopterygota</taxon>
        <taxon>Diptera</taxon>
        <taxon>Brachycera</taxon>
        <taxon>Muscomorpha</taxon>
        <taxon>Ephydroidea</taxon>
        <taxon>Drosophilidae</taxon>
        <taxon>Drosophila</taxon>
        <taxon>Sophophora</taxon>
    </lineage>
</organism>
<dbReference type="STRING" id="7234.B4IS80"/>
<dbReference type="PROSITE" id="PS01186">
    <property type="entry name" value="EGF_2"/>
    <property type="match status" value="1"/>
</dbReference>
<keyword evidence="1" id="KW-1015">Disulfide bond</keyword>
<dbReference type="eggNOG" id="KOG3509">
    <property type="taxonomic scope" value="Eukaryota"/>
</dbReference>
<dbReference type="InterPro" id="IPR013320">
    <property type="entry name" value="ConA-like_dom_sf"/>
</dbReference>
<evidence type="ECO:0000259" key="4">
    <source>
        <dbReference type="PROSITE" id="PS50026"/>
    </source>
</evidence>
<dbReference type="EMBL" id="CH698493">
    <property type="protein sequence ID" value="EDW25246.1"/>
    <property type="molecule type" value="Genomic_DNA"/>
</dbReference>
<feature type="domain" description="EGF-like" evidence="4">
    <location>
        <begin position="147"/>
        <end position="185"/>
    </location>
</feature>
<sequence length="235" mass="26585">FRPEGDDGLLLFNGQTRGTGDYIALSLKDRYGEFRFDFGGKPMLIRAEEPLQLNEWHTVRVHRSRRDGYMQVDEQHPVAFPTLSQVPPLDLIEDLYIGGVPSWELLPADAVTQQTGFVGCISRLTLQSRTVELMREAKFKEGITSCQPCAQNPCSNGGICLESQTREWLYSCVCQQGWTGPQLCTFPAPSAPRGVCWSRDDCENTDLDMECLCPLNQHRRQMPVHRAPQRAEPQL</sequence>
<evidence type="ECO:0000256" key="1">
    <source>
        <dbReference type="ARBA" id="ARBA00023157"/>
    </source>
</evidence>
<evidence type="ECO:0000256" key="2">
    <source>
        <dbReference type="PROSITE-ProRule" id="PRU00076"/>
    </source>
</evidence>
<comment type="caution">
    <text evidence="2">Lacks conserved residue(s) required for the propagation of feature annotation.</text>
</comment>
<dbReference type="SMART" id="SM00181">
    <property type="entry name" value="EGF"/>
    <property type="match status" value="1"/>
</dbReference>
<dbReference type="InterPro" id="IPR000742">
    <property type="entry name" value="EGF"/>
</dbReference>
<dbReference type="PROSITE" id="PS50026">
    <property type="entry name" value="EGF_3"/>
    <property type="match status" value="1"/>
</dbReference>
<feature type="domain" description="Laminin G" evidence="3">
    <location>
        <begin position="1"/>
        <end position="149"/>
    </location>
</feature>
<dbReference type="Proteomes" id="UP000008744">
    <property type="component" value="Unassembled WGS sequence"/>
</dbReference>
<reference evidence="5 6" key="1">
    <citation type="journal article" date="2007" name="Nature">
        <title>Evolution of genes and genomes on the Drosophila phylogeny.</title>
        <authorList>
            <consortium name="Drosophila 12 Genomes Consortium"/>
            <person name="Clark A.G."/>
            <person name="Eisen M.B."/>
            <person name="Smith D.R."/>
            <person name="Bergman C.M."/>
            <person name="Oliver B."/>
            <person name="Markow T.A."/>
            <person name="Kaufman T.C."/>
            <person name="Kellis M."/>
            <person name="Gelbart W."/>
            <person name="Iyer V.N."/>
            <person name="Pollard D.A."/>
            <person name="Sackton T.B."/>
            <person name="Larracuente A.M."/>
            <person name="Singh N.D."/>
            <person name="Abad J.P."/>
            <person name="Abt D.N."/>
            <person name="Adryan B."/>
            <person name="Aguade M."/>
            <person name="Akashi H."/>
            <person name="Anderson W.W."/>
            <person name="Aquadro C.F."/>
            <person name="Ardell D.H."/>
            <person name="Arguello R."/>
            <person name="Artieri C.G."/>
            <person name="Barbash D.A."/>
            <person name="Barker D."/>
            <person name="Barsanti P."/>
            <person name="Batterham P."/>
            <person name="Batzoglou S."/>
            <person name="Begun D."/>
            <person name="Bhutkar A."/>
            <person name="Blanco E."/>
            <person name="Bosak S.A."/>
            <person name="Bradley R.K."/>
            <person name="Brand A.D."/>
            <person name="Brent M.R."/>
            <person name="Brooks A.N."/>
            <person name="Brown R.H."/>
            <person name="Butlin R.K."/>
            <person name="Caggese C."/>
            <person name="Calvi B.R."/>
            <person name="Bernardo de Carvalho A."/>
            <person name="Caspi A."/>
            <person name="Castrezana S."/>
            <person name="Celniker S.E."/>
            <person name="Chang J.L."/>
            <person name="Chapple C."/>
            <person name="Chatterji S."/>
            <person name="Chinwalla A."/>
            <person name="Civetta A."/>
            <person name="Clifton S.W."/>
            <person name="Comeron J.M."/>
            <person name="Costello J.C."/>
            <person name="Coyne J.A."/>
            <person name="Daub J."/>
            <person name="David R.G."/>
            <person name="Delcher A.L."/>
            <person name="Delehaunty K."/>
            <person name="Do C.B."/>
            <person name="Ebling H."/>
            <person name="Edwards K."/>
            <person name="Eickbush T."/>
            <person name="Evans J.D."/>
            <person name="Filipski A."/>
            <person name="Findeiss S."/>
            <person name="Freyhult E."/>
            <person name="Fulton L."/>
            <person name="Fulton R."/>
            <person name="Garcia A.C."/>
            <person name="Gardiner A."/>
            <person name="Garfield D.A."/>
            <person name="Garvin B.E."/>
            <person name="Gibson G."/>
            <person name="Gilbert D."/>
            <person name="Gnerre S."/>
            <person name="Godfrey J."/>
            <person name="Good R."/>
            <person name="Gotea V."/>
            <person name="Gravely B."/>
            <person name="Greenberg A.J."/>
            <person name="Griffiths-Jones S."/>
            <person name="Gross S."/>
            <person name="Guigo R."/>
            <person name="Gustafson E.A."/>
            <person name="Haerty W."/>
            <person name="Hahn M.W."/>
            <person name="Halligan D.L."/>
            <person name="Halpern A.L."/>
            <person name="Halter G.M."/>
            <person name="Han M.V."/>
            <person name="Heger A."/>
            <person name="Hillier L."/>
            <person name="Hinrichs A.S."/>
            <person name="Holmes I."/>
            <person name="Hoskins R.A."/>
            <person name="Hubisz M.J."/>
            <person name="Hultmark D."/>
            <person name="Huntley M.A."/>
            <person name="Jaffe D.B."/>
            <person name="Jagadeeshan S."/>
            <person name="Jeck W.R."/>
            <person name="Johnson J."/>
            <person name="Jones C.D."/>
            <person name="Jordan W.C."/>
            <person name="Karpen G.H."/>
            <person name="Kataoka E."/>
            <person name="Keightley P.D."/>
            <person name="Kheradpour P."/>
            <person name="Kirkness E.F."/>
            <person name="Koerich L.B."/>
            <person name="Kristiansen K."/>
            <person name="Kudrna D."/>
            <person name="Kulathinal R.J."/>
            <person name="Kumar S."/>
            <person name="Kwok R."/>
            <person name="Lander E."/>
            <person name="Langley C.H."/>
            <person name="Lapoint R."/>
            <person name="Lazzaro B.P."/>
            <person name="Lee S.J."/>
            <person name="Levesque L."/>
            <person name="Li R."/>
            <person name="Lin C.F."/>
            <person name="Lin M.F."/>
            <person name="Lindblad-Toh K."/>
            <person name="Llopart A."/>
            <person name="Long M."/>
            <person name="Low L."/>
            <person name="Lozovsky E."/>
            <person name="Lu J."/>
            <person name="Luo M."/>
            <person name="Machado C.A."/>
            <person name="Makalowski W."/>
            <person name="Marzo M."/>
            <person name="Matsuda M."/>
            <person name="Matzkin L."/>
            <person name="McAllister B."/>
            <person name="McBride C.S."/>
            <person name="McKernan B."/>
            <person name="McKernan K."/>
            <person name="Mendez-Lago M."/>
            <person name="Minx P."/>
            <person name="Mollenhauer M.U."/>
            <person name="Montooth K."/>
            <person name="Mount S.M."/>
            <person name="Mu X."/>
            <person name="Myers E."/>
            <person name="Negre B."/>
            <person name="Newfeld S."/>
            <person name="Nielsen R."/>
            <person name="Noor M.A."/>
            <person name="O'Grady P."/>
            <person name="Pachter L."/>
            <person name="Papaceit M."/>
            <person name="Parisi M.J."/>
            <person name="Parisi M."/>
            <person name="Parts L."/>
            <person name="Pedersen J.S."/>
            <person name="Pesole G."/>
            <person name="Phillippy A.M."/>
            <person name="Ponting C.P."/>
            <person name="Pop M."/>
            <person name="Porcelli D."/>
            <person name="Powell J.R."/>
            <person name="Prohaska S."/>
            <person name="Pruitt K."/>
            <person name="Puig M."/>
            <person name="Quesneville H."/>
            <person name="Ram K.R."/>
            <person name="Rand D."/>
            <person name="Rasmussen M.D."/>
            <person name="Reed L.K."/>
            <person name="Reenan R."/>
            <person name="Reily A."/>
            <person name="Remington K.A."/>
            <person name="Rieger T.T."/>
            <person name="Ritchie M.G."/>
            <person name="Robin C."/>
            <person name="Rogers Y.H."/>
            <person name="Rohde C."/>
            <person name="Rozas J."/>
            <person name="Rubenfield M.J."/>
            <person name="Ruiz A."/>
            <person name="Russo S."/>
            <person name="Salzberg S.L."/>
            <person name="Sanchez-Gracia A."/>
            <person name="Saranga D.J."/>
            <person name="Sato H."/>
            <person name="Schaeffer S.W."/>
            <person name="Schatz M.C."/>
            <person name="Schlenke T."/>
            <person name="Schwartz R."/>
            <person name="Segarra C."/>
            <person name="Singh R.S."/>
            <person name="Sirot L."/>
            <person name="Sirota M."/>
            <person name="Sisneros N.B."/>
            <person name="Smith C.D."/>
            <person name="Smith T.F."/>
            <person name="Spieth J."/>
            <person name="Stage D.E."/>
            <person name="Stark A."/>
            <person name="Stephan W."/>
            <person name="Strausberg R.L."/>
            <person name="Strempel S."/>
            <person name="Sturgill D."/>
            <person name="Sutton G."/>
            <person name="Sutton G.G."/>
            <person name="Tao W."/>
            <person name="Teichmann S."/>
            <person name="Tobari Y.N."/>
            <person name="Tomimura Y."/>
            <person name="Tsolas J.M."/>
            <person name="Valente V.L."/>
            <person name="Venter E."/>
            <person name="Venter J.C."/>
            <person name="Vicario S."/>
            <person name="Vieira F.G."/>
            <person name="Vilella A.J."/>
            <person name="Villasante A."/>
            <person name="Walenz B."/>
            <person name="Wang J."/>
            <person name="Wasserman M."/>
            <person name="Watts T."/>
            <person name="Wilson D."/>
            <person name="Wilson R.K."/>
            <person name="Wing R.A."/>
            <person name="Wolfner M.F."/>
            <person name="Wong A."/>
            <person name="Wong G.K."/>
            <person name="Wu C.I."/>
            <person name="Wu G."/>
            <person name="Yamamoto D."/>
            <person name="Yang H.P."/>
            <person name="Yang S.P."/>
            <person name="Yorke J.A."/>
            <person name="Yoshida K."/>
            <person name="Zdobnov E."/>
            <person name="Zhang P."/>
            <person name="Zhang Y."/>
            <person name="Zimin A.V."/>
            <person name="Baldwin J."/>
            <person name="Abdouelleil A."/>
            <person name="Abdulkadir J."/>
            <person name="Abebe A."/>
            <person name="Abera B."/>
            <person name="Abreu J."/>
            <person name="Acer S.C."/>
            <person name="Aftuck L."/>
            <person name="Alexander A."/>
            <person name="An P."/>
            <person name="Anderson E."/>
            <person name="Anderson S."/>
            <person name="Arachi H."/>
            <person name="Azer M."/>
            <person name="Bachantsang P."/>
            <person name="Barry A."/>
            <person name="Bayul T."/>
            <person name="Berlin A."/>
            <person name="Bessette D."/>
            <person name="Bloom T."/>
            <person name="Blye J."/>
            <person name="Boguslavskiy L."/>
            <person name="Bonnet C."/>
            <person name="Boukhgalter B."/>
            <person name="Bourzgui I."/>
            <person name="Brown A."/>
            <person name="Cahill P."/>
            <person name="Channer S."/>
            <person name="Cheshatsang Y."/>
            <person name="Chuda L."/>
            <person name="Citroen M."/>
            <person name="Collymore A."/>
            <person name="Cooke P."/>
            <person name="Costello M."/>
            <person name="D'Aco K."/>
            <person name="Daza R."/>
            <person name="De Haan G."/>
            <person name="DeGray S."/>
            <person name="DeMaso C."/>
            <person name="Dhargay N."/>
            <person name="Dooley K."/>
            <person name="Dooley E."/>
            <person name="Doricent M."/>
            <person name="Dorje P."/>
            <person name="Dorjee K."/>
            <person name="Dupes A."/>
            <person name="Elong R."/>
            <person name="Falk J."/>
            <person name="Farina A."/>
            <person name="Faro S."/>
            <person name="Ferguson D."/>
            <person name="Fisher S."/>
            <person name="Foley C.D."/>
            <person name="Franke A."/>
            <person name="Friedrich D."/>
            <person name="Gadbois L."/>
            <person name="Gearin G."/>
            <person name="Gearin C.R."/>
            <person name="Giannoukos G."/>
            <person name="Goode T."/>
            <person name="Graham J."/>
            <person name="Grandbois E."/>
            <person name="Grewal S."/>
            <person name="Gyaltsen K."/>
            <person name="Hafez N."/>
            <person name="Hagos B."/>
            <person name="Hall J."/>
            <person name="Henson C."/>
            <person name="Hollinger A."/>
            <person name="Honan T."/>
            <person name="Huard M.D."/>
            <person name="Hughes L."/>
            <person name="Hurhula B."/>
            <person name="Husby M.E."/>
            <person name="Kamat A."/>
            <person name="Kanga B."/>
            <person name="Kashin S."/>
            <person name="Khazanovich D."/>
            <person name="Kisner P."/>
            <person name="Lance K."/>
            <person name="Lara M."/>
            <person name="Lee W."/>
            <person name="Lennon N."/>
            <person name="Letendre F."/>
            <person name="LeVine R."/>
            <person name="Lipovsky A."/>
            <person name="Liu X."/>
            <person name="Liu J."/>
            <person name="Liu S."/>
            <person name="Lokyitsang T."/>
            <person name="Lokyitsang Y."/>
            <person name="Lubonja R."/>
            <person name="Lui A."/>
            <person name="MacDonald P."/>
            <person name="Magnisalis V."/>
            <person name="Maru K."/>
            <person name="Matthews C."/>
            <person name="McCusker W."/>
            <person name="McDonough S."/>
            <person name="Mehta T."/>
            <person name="Meldrim J."/>
            <person name="Meneus L."/>
            <person name="Mihai O."/>
            <person name="Mihalev A."/>
            <person name="Mihova T."/>
            <person name="Mittelman R."/>
            <person name="Mlenga V."/>
            <person name="Montmayeur A."/>
            <person name="Mulrain L."/>
            <person name="Navidi A."/>
            <person name="Naylor J."/>
            <person name="Negash T."/>
            <person name="Nguyen T."/>
            <person name="Nguyen N."/>
            <person name="Nicol R."/>
            <person name="Norbu C."/>
            <person name="Norbu N."/>
            <person name="Novod N."/>
            <person name="O'Neill B."/>
            <person name="Osman S."/>
            <person name="Markiewicz E."/>
            <person name="Oyono O.L."/>
            <person name="Patti C."/>
            <person name="Phunkhang P."/>
            <person name="Pierre F."/>
            <person name="Priest M."/>
            <person name="Raghuraman S."/>
            <person name="Rege F."/>
            <person name="Reyes R."/>
            <person name="Rise C."/>
            <person name="Rogov P."/>
            <person name="Ross K."/>
            <person name="Ryan E."/>
            <person name="Settipalli S."/>
            <person name="Shea T."/>
            <person name="Sherpa N."/>
            <person name="Shi L."/>
            <person name="Shih D."/>
            <person name="Sparrow T."/>
            <person name="Spaulding J."/>
            <person name="Stalker J."/>
            <person name="Stange-Thomann N."/>
            <person name="Stavropoulos S."/>
            <person name="Stone C."/>
            <person name="Strader C."/>
            <person name="Tesfaye S."/>
            <person name="Thomson T."/>
            <person name="Thoulutsang Y."/>
            <person name="Thoulutsang D."/>
            <person name="Topham K."/>
            <person name="Topping I."/>
            <person name="Tsamla T."/>
            <person name="Vassiliev H."/>
            <person name="Vo A."/>
            <person name="Wangchuk T."/>
            <person name="Wangdi T."/>
            <person name="Weiand M."/>
            <person name="Wilkinson J."/>
            <person name="Wilson A."/>
            <person name="Yadav S."/>
            <person name="Young G."/>
            <person name="Yu Q."/>
            <person name="Zembek L."/>
            <person name="Zhong D."/>
            <person name="Zimmer A."/>
            <person name="Zwirko Z."/>
            <person name="Jaffe D.B."/>
            <person name="Alvarez P."/>
            <person name="Brockman W."/>
            <person name="Butler J."/>
            <person name="Chin C."/>
            <person name="Gnerre S."/>
            <person name="Grabherr M."/>
            <person name="Kleber M."/>
            <person name="Mauceli E."/>
            <person name="MacCallum I."/>
        </authorList>
    </citation>
    <scope>NUCLEOTIDE SEQUENCE [LARGE SCALE GENOMIC DNA]</scope>
    <source>
        <strain evidence="6">MSH-3 / Tucson 14011-0111.49</strain>
    </source>
</reference>
<dbReference type="Pfam" id="PF00008">
    <property type="entry name" value="EGF"/>
    <property type="match status" value="1"/>
</dbReference>
<dbReference type="PANTHER" id="PTHR15036:SF85">
    <property type="entry name" value="SP2353, ISOFORM A"/>
    <property type="match status" value="1"/>
</dbReference>
<keyword evidence="2" id="KW-0245">EGF-like domain</keyword>
<dbReference type="Pfam" id="PF02210">
    <property type="entry name" value="Laminin_G_2"/>
    <property type="match status" value="1"/>
</dbReference>
<feature type="non-terminal residue" evidence="5">
    <location>
        <position position="1"/>
    </location>
</feature>
<dbReference type="GO" id="GO:0016020">
    <property type="term" value="C:membrane"/>
    <property type="evidence" value="ECO:0007669"/>
    <property type="project" value="UniProtKB-SubCell"/>
</dbReference>
<evidence type="ECO:0000313" key="5">
    <source>
        <dbReference type="EMBL" id="EDW25246.1"/>
    </source>
</evidence>
<dbReference type="PROSITE" id="PS50025">
    <property type="entry name" value="LAM_G_DOMAIN"/>
    <property type="match status" value="1"/>
</dbReference>
<dbReference type="Gene3D" id="2.10.25.10">
    <property type="entry name" value="Laminin"/>
    <property type="match status" value="1"/>
</dbReference>
<protein>
    <submittedName>
        <fullName evidence="5">GL15105</fullName>
    </submittedName>
</protein>
<dbReference type="OrthoDB" id="10055367at2759"/>
<dbReference type="SUPFAM" id="SSF49899">
    <property type="entry name" value="Concanavalin A-like lectins/glucanases"/>
    <property type="match status" value="1"/>
</dbReference>
<name>B4IS80_DROPE</name>
<dbReference type="SMART" id="SM00282">
    <property type="entry name" value="LamG"/>
    <property type="match status" value="1"/>
</dbReference>
<dbReference type="AlphaFoldDB" id="B4IS80"/>
<dbReference type="SMR" id="B4IS80"/>
<accession>B4IS80</accession>
<dbReference type="CDD" id="cd00110">
    <property type="entry name" value="LamG"/>
    <property type="match status" value="1"/>
</dbReference>
<dbReference type="InterPro" id="IPR001791">
    <property type="entry name" value="Laminin_G"/>
</dbReference>